<dbReference type="AlphaFoldDB" id="A0A0N4TRI9"/>
<evidence type="ECO:0000313" key="2">
    <source>
        <dbReference type="EMBL" id="VDN92416.1"/>
    </source>
</evidence>
<feature type="compositionally biased region" description="Polar residues" evidence="1">
    <location>
        <begin position="60"/>
        <end position="72"/>
    </location>
</feature>
<dbReference type="Proteomes" id="UP000278627">
    <property type="component" value="Unassembled WGS sequence"/>
</dbReference>
<name>A0A0N4TRI9_BRUPA</name>
<evidence type="ECO:0000313" key="3">
    <source>
        <dbReference type="Proteomes" id="UP000278627"/>
    </source>
</evidence>
<reference evidence="4" key="1">
    <citation type="submission" date="2017-02" db="UniProtKB">
        <authorList>
            <consortium name="WormBaseParasite"/>
        </authorList>
    </citation>
    <scope>IDENTIFICATION</scope>
</reference>
<gene>
    <name evidence="2" type="ORF">BPAG_LOCUS11230</name>
</gene>
<feature type="region of interest" description="Disordered" evidence="1">
    <location>
        <begin position="48"/>
        <end position="72"/>
    </location>
</feature>
<keyword evidence="3" id="KW-1185">Reference proteome</keyword>
<sequence>MHAFYETQLHKWIYNEPLNGLISCKFGAISNPPEVLLLLPARKTQLKLGSKRDERKKCTNPHTSVEENNAEP</sequence>
<evidence type="ECO:0000256" key="1">
    <source>
        <dbReference type="SAM" id="MobiDB-lite"/>
    </source>
</evidence>
<protein>
    <submittedName>
        <fullName evidence="4">Ovule protein</fullName>
    </submittedName>
</protein>
<accession>A0A0N4TRI9</accession>
<reference evidence="2 3" key="2">
    <citation type="submission" date="2018-11" db="EMBL/GenBank/DDBJ databases">
        <authorList>
            <consortium name="Pathogen Informatics"/>
        </authorList>
    </citation>
    <scope>NUCLEOTIDE SEQUENCE [LARGE SCALE GENOMIC DNA]</scope>
</reference>
<organism evidence="4">
    <name type="scientific">Brugia pahangi</name>
    <name type="common">Filarial nematode worm</name>
    <dbReference type="NCBI Taxonomy" id="6280"/>
    <lineage>
        <taxon>Eukaryota</taxon>
        <taxon>Metazoa</taxon>
        <taxon>Ecdysozoa</taxon>
        <taxon>Nematoda</taxon>
        <taxon>Chromadorea</taxon>
        <taxon>Rhabditida</taxon>
        <taxon>Spirurina</taxon>
        <taxon>Spiruromorpha</taxon>
        <taxon>Filarioidea</taxon>
        <taxon>Onchocercidae</taxon>
        <taxon>Brugia</taxon>
    </lineage>
</organism>
<dbReference type="WBParaSite" id="BPAG_0001126801-mRNA-1">
    <property type="protein sequence ID" value="BPAG_0001126801-mRNA-1"/>
    <property type="gene ID" value="BPAG_0001126801"/>
</dbReference>
<evidence type="ECO:0000313" key="4">
    <source>
        <dbReference type="WBParaSite" id="BPAG_0001126801-mRNA-1"/>
    </source>
</evidence>
<proteinExistence type="predicted"/>
<dbReference type="EMBL" id="UZAD01013219">
    <property type="protein sequence ID" value="VDN92416.1"/>
    <property type="molecule type" value="Genomic_DNA"/>
</dbReference>